<dbReference type="Proteomes" id="UP000272117">
    <property type="component" value="Unassembled WGS sequence"/>
</dbReference>
<dbReference type="InterPro" id="IPR003018">
    <property type="entry name" value="GAF"/>
</dbReference>
<dbReference type="RefSeq" id="WP_123125201.1">
    <property type="nucleotide sequence ID" value="NZ_RJJD01000001.1"/>
</dbReference>
<comment type="caution">
    <text evidence="2">The sequence shown here is derived from an EMBL/GenBank/DDBJ whole genome shotgun (WGS) entry which is preliminary data.</text>
</comment>
<reference evidence="2 3" key="1">
    <citation type="submission" date="2018-11" db="EMBL/GenBank/DDBJ databases">
        <title>Rufibacter latericius sp. nov., isolated from water in Baiyang Lake.</title>
        <authorList>
            <person name="Yang Y."/>
        </authorList>
    </citation>
    <scope>NUCLEOTIDE SEQUENCE [LARGE SCALE GENOMIC DNA]</scope>
    <source>
        <strain evidence="2 3">R-22-1c-1</strain>
    </source>
</reference>
<dbReference type="InterPro" id="IPR029016">
    <property type="entry name" value="GAF-like_dom_sf"/>
</dbReference>
<protein>
    <submittedName>
        <fullName evidence="2">GAF domain-containing protein</fullName>
    </submittedName>
</protein>
<evidence type="ECO:0000259" key="1">
    <source>
        <dbReference type="Pfam" id="PF01590"/>
    </source>
</evidence>
<accession>A0A3M9N1T5</accession>
<dbReference type="OrthoDB" id="9787514at2"/>
<feature type="domain" description="GAF" evidence="1">
    <location>
        <begin position="43"/>
        <end position="158"/>
    </location>
</feature>
<keyword evidence="3" id="KW-1185">Reference proteome</keyword>
<evidence type="ECO:0000313" key="2">
    <source>
        <dbReference type="EMBL" id="RNI31297.1"/>
    </source>
</evidence>
<organism evidence="2 3">
    <name type="scientific">Rufibacter latericius</name>
    <dbReference type="NCBI Taxonomy" id="2487040"/>
    <lineage>
        <taxon>Bacteria</taxon>
        <taxon>Pseudomonadati</taxon>
        <taxon>Bacteroidota</taxon>
        <taxon>Cytophagia</taxon>
        <taxon>Cytophagales</taxon>
        <taxon>Hymenobacteraceae</taxon>
        <taxon>Rufibacter</taxon>
    </lineage>
</organism>
<evidence type="ECO:0000313" key="3">
    <source>
        <dbReference type="Proteomes" id="UP000272117"/>
    </source>
</evidence>
<dbReference type="SUPFAM" id="SSF55781">
    <property type="entry name" value="GAF domain-like"/>
    <property type="match status" value="1"/>
</dbReference>
<dbReference type="AlphaFoldDB" id="A0A3M9N1T5"/>
<gene>
    <name evidence="2" type="ORF">EFB08_01860</name>
</gene>
<proteinExistence type="predicted"/>
<name>A0A3M9N1T5_9BACT</name>
<dbReference type="Pfam" id="PF01590">
    <property type="entry name" value="GAF"/>
    <property type="match status" value="1"/>
</dbReference>
<sequence>MLETWNPKLEVVWNADETAILDSAVLLTQHSEQASFVSDVLMFLYQHSGADIIMICHKTKLAGEMKILEILFKGQLFPAQATYPLQGTPCANVTRHGVRYFASGVKDRFPLDSYLRKYEIESYFGAPLMGSSDDLIGVVALQHQKTLENPYLLELLLTILSPSLEARLDRIVSQATS</sequence>
<dbReference type="EMBL" id="RJJD01000001">
    <property type="protein sequence ID" value="RNI31297.1"/>
    <property type="molecule type" value="Genomic_DNA"/>
</dbReference>
<dbReference type="Gene3D" id="3.30.450.40">
    <property type="match status" value="1"/>
</dbReference>